<gene>
    <name evidence="7" type="ORF">HMPREF0539_2281</name>
</gene>
<dbReference type="InterPro" id="IPR017500">
    <property type="entry name" value="Phage_infect_YhgE_N"/>
</dbReference>
<feature type="domain" description="ABC-2 type transporter transmembrane" evidence="6">
    <location>
        <begin position="34"/>
        <end position="488"/>
    </location>
</feature>
<dbReference type="GO" id="GO:0140359">
    <property type="term" value="F:ABC-type transporter activity"/>
    <property type="evidence" value="ECO:0007669"/>
    <property type="project" value="InterPro"/>
</dbReference>
<reference evidence="7" key="1">
    <citation type="submission" date="2009-01" db="EMBL/GenBank/DDBJ databases">
        <authorList>
            <person name="Qin X."/>
            <person name="Bachman B."/>
            <person name="Battles P."/>
            <person name="Bell A."/>
            <person name="Bess C."/>
            <person name="Bickham C."/>
            <person name="Chaboub L."/>
            <person name="Chen D."/>
            <person name="Coyle M."/>
            <person name="Deiros D.R."/>
            <person name="Dinh H."/>
            <person name="Forbes L."/>
            <person name="Fowler G."/>
            <person name="Francisco L."/>
            <person name="Fu Q."/>
            <person name="Gubbala S."/>
            <person name="Hale W."/>
            <person name="Han Y."/>
            <person name="Hemphill L."/>
            <person name="Highlander S.K."/>
            <person name="Hirani K."/>
            <person name="Hogues M."/>
            <person name="Jackson L."/>
            <person name="Jakkamsetti A."/>
            <person name="Javaid M."/>
            <person name="Jiang H."/>
            <person name="Korchina V."/>
            <person name="Kovar C."/>
            <person name="Lara F."/>
            <person name="Lee S."/>
            <person name="Mata R."/>
            <person name="Mathew T."/>
            <person name="Moen C."/>
            <person name="Morales K."/>
            <person name="Munidasa M."/>
            <person name="Nazareth L."/>
            <person name="Ngo R."/>
            <person name="Nguyen L."/>
            <person name="Okwuonu G."/>
            <person name="Ongeri F."/>
            <person name="Patil S."/>
            <person name="Petrosino J."/>
            <person name="Pham C."/>
            <person name="Pham P."/>
            <person name="Pu L.-L."/>
            <person name="Puazo M."/>
            <person name="Raj R."/>
            <person name="Reid J."/>
            <person name="Rouhana J."/>
            <person name="Saada N."/>
            <person name="Shang Y."/>
            <person name="Simmons D."/>
            <person name="Thornton R."/>
            <person name="Warren J."/>
            <person name="Weissenberger G."/>
            <person name="Zhang J."/>
            <person name="Zhang L."/>
            <person name="Zhou C."/>
            <person name="Zhu D."/>
            <person name="Muzny D."/>
            <person name="Worley K."/>
            <person name="Gibbs R."/>
        </authorList>
    </citation>
    <scope>NUCLEOTIDE SEQUENCE [LARGE SCALE GENOMIC DNA]</scope>
    <source>
        <strain evidence="7">LMS2-1</strain>
    </source>
</reference>
<dbReference type="NCBIfam" id="TIGR03057">
    <property type="entry name" value="xxxLxxG_by_4"/>
    <property type="match status" value="1"/>
</dbReference>
<feature type="transmembrane region" description="Helical" evidence="5">
    <location>
        <begin position="357"/>
        <end position="376"/>
    </location>
</feature>
<keyword evidence="8" id="KW-1185">Reference proteome</keyword>
<keyword evidence="2 5" id="KW-0812">Transmembrane</keyword>
<comment type="subcellular location">
    <subcellularLocation>
        <location evidence="1">Membrane</location>
        <topology evidence="1">Multi-pass membrane protein</topology>
    </subcellularLocation>
</comment>
<evidence type="ECO:0000256" key="3">
    <source>
        <dbReference type="ARBA" id="ARBA00022989"/>
    </source>
</evidence>
<dbReference type="PANTHER" id="PTHR43077:SF5">
    <property type="entry name" value="PHAGE INFECTION PROTEIN"/>
    <property type="match status" value="1"/>
</dbReference>
<evidence type="ECO:0000256" key="1">
    <source>
        <dbReference type="ARBA" id="ARBA00004141"/>
    </source>
</evidence>
<dbReference type="PANTHER" id="PTHR43077">
    <property type="entry name" value="TRANSPORT PERMEASE YVFS-RELATED"/>
    <property type="match status" value="1"/>
</dbReference>
<dbReference type="InterPro" id="IPR023908">
    <property type="entry name" value="xxxLxxG_rpt"/>
</dbReference>
<feature type="transmembrane region" description="Helical" evidence="5">
    <location>
        <begin position="29"/>
        <end position="49"/>
    </location>
</feature>
<evidence type="ECO:0000256" key="4">
    <source>
        <dbReference type="ARBA" id="ARBA00023136"/>
    </source>
</evidence>
<protein>
    <submittedName>
        <fullName evidence="7">YhgE/Pip domain protein</fullName>
    </submittedName>
</protein>
<dbReference type="EMBL" id="ACIZ01000098">
    <property type="protein sequence ID" value="EEN79494.1"/>
    <property type="molecule type" value="Genomic_DNA"/>
</dbReference>
<evidence type="ECO:0000259" key="6">
    <source>
        <dbReference type="Pfam" id="PF12698"/>
    </source>
</evidence>
<dbReference type="Proteomes" id="UP000004525">
    <property type="component" value="Unassembled WGS sequence"/>
</dbReference>
<evidence type="ECO:0000256" key="5">
    <source>
        <dbReference type="SAM" id="Phobius"/>
    </source>
</evidence>
<sequence length="508" mass="54425">MIVNEQSVNLKGGLTMLRSEWRYLMQHKMMVVVLVAIALIPAIYCFIYLSSMWDTYGKMDQLPVAIVDHDRPVTYHGKKIAIGQQLTANLTKSTALDFHHVSASTATNRLHRGTYYMVLTIPRNFSKKATTLLTTTPETMPLYFRFNSGQNFIVSKMTTGAATAIKSKVASQVTKLYAGIVLTALHQADTGMTKAATGGQTLTTGAQQLTTGTAQLSTGLNRLATGLQQATKSQGQTNQAVASLNTGVTQLTTAATALAAGSQQLQNGSQTLANQLTIGSQKLASIQTGANNAAALAAPVREVTSDVAKIPNNGTGMAPFAIAIGLYVGGIALGTMYEGFLPHRKPRYALSWWASKASVIGTVGLLQAGLLDISLLAGNHLHVSDHGLFFIAILLGSWLFLSLIFCLRLLLGGFGTWLVSIVLVLQLAGSGGLYPTYLVNGFAKAINEWLPMTYLIDALRSLIATHQAIGTDMAIMIGLIGLFNLLMLFRFQIGLHQSFIEIDATEDA</sequence>
<evidence type="ECO:0000256" key="2">
    <source>
        <dbReference type="ARBA" id="ARBA00022692"/>
    </source>
</evidence>
<feature type="transmembrane region" description="Helical" evidence="5">
    <location>
        <begin position="388"/>
        <end position="411"/>
    </location>
</feature>
<dbReference type="Gene3D" id="3.40.1710.10">
    <property type="entry name" value="abc type-2 transporter like domain"/>
    <property type="match status" value="1"/>
</dbReference>
<evidence type="ECO:0000313" key="8">
    <source>
        <dbReference type="Proteomes" id="UP000004525"/>
    </source>
</evidence>
<dbReference type="Pfam" id="PF12698">
    <property type="entry name" value="ABC2_membrane_3"/>
    <property type="match status" value="1"/>
</dbReference>
<comment type="caution">
    <text evidence="7">The sequence shown here is derived from an EMBL/GenBank/DDBJ whole genome shotgun (WGS) entry which is preliminary data.</text>
</comment>
<proteinExistence type="predicted"/>
<dbReference type="NCBIfam" id="TIGR03062">
    <property type="entry name" value="pip_yhgE_Cterm"/>
    <property type="match status" value="1"/>
</dbReference>
<keyword evidence="4 5" id="KW-0472">Membrane</keyword>
<feature type="transmembrane region" description="Helical" evidence="5">
    <location>
        <begin position="475"/>
        <end position="493"/>
    </location>
</feature>
<accession>C2JZE6</accession>
<organism evidence="7 8">
    <name type="scientific">Lacticaseibacillus rhamnosus (strain LMS2-1)</name>
    <dbReference type="NCBI Taxonomy" id="525361"/>
    <lineage>
        <taxon>Bacteria</taxon>
        <taxon>Bacillati</taxon>
        <taxon>Bacillota</taxon>
        <taxon>Bacilli</taxon>
        <taxon>Lactobacillales</taxon>
        <taxon>Lactobacillaceae</taxon>
        <taxon>Lacticaseibacillus</taxon>
    </lineage>
</organism>
<name>C2JZE6_LACRM</name>
<dbReference type="GO" id="GO:0016020">
    <property type="term" value="C:membrane"/>
    <property type="evidence" value="ECO:0007669"/>
    <property type="project" value="UniProtKB-SubCell"/>
</dbReference>
<evidence type="ECO:0000313" key="7">
    <source>
        <dbReference type="EMBL" id="EEN79494.1"/>
    </source>
</evidence>
<dbReference type="InterPro" id="IPR013525">
    <property type="entry name" value="ABC2_TM"/>
</dbReference>
<dbReference type="HOGENOM" id="CLU_004534_5_0_9"/>
<dbReference type="AlphaFoldDB" id="C2JZE6"/>
<feature type="transmembrane region" description="Helical" evidence="5">
    <location>
        <begin position="318"/>
        <end position="337"/>
    </location>
</feature>
<keyword evidence="3 5" id="KW-1133">Transmembrane helix</keyword>
<dbReference type="InterPro" id="IPR051328">
    <property type="entry name" value="T7SS_ABC-Transporter"/>
</dbReference>
<feature type="transmembrane region" description="Helical" evidence="5">
    <location>
        <begin position="417"/>
        <end position="437"/>
    </location>
</feature>
<dbReference type="InterPro" id="IPR017501">
    <property type="entry name" value="Phage_infect_YhgE_C"/>
</dbReference>
<dbReference type="NCBIfam" id="TIGR03061">
    <property type="entry name" value="pip_yhgE_Nterm"/>
    <property type="match status" value="1"/>
</dbReference>